<comment type="caution">
    <text evidence="8">The sequence shown here is derived from an EMBL/GenBank/DDBJ whole genome shotgun (WGS) entry which is preliminary data.</text>
</comment>
<keyword evidence="3 5" id="KW-0012">Acyltransferase</keyword>
<evidence type="ECO:0000259" key="6">
    <source>
        <dbReference type="Pfam" id="PF00108"/>
    </source>
</evidence>
<dbReference type="PIRSF" id="PIRSF000429">
    <property type="entry name" value="Ac-CoA_Ac_transf"/>
    <property type="match status" value="1"/>
</dbReference>
<dbReference type="AlphaFoldDB" id="A0A4V3EJE4"/>
<feature type="domain" description="Thiolase C-terminal" evidence="7">
    <location>
        <begin position="264"/>
        <end position="390"/>
    </location>
</feature>
<dbReference type="InterPro" id="IPR020616">
    <property type="entry name" value="Thiolase_N"/>
</dbReference>
<dbReference type="InterPro" id="IPR020613">
    <property type="entry name" value="Thiolase_CS"/>
</dbReference>
<feature type="active site" description="Acyl-thioester intermediate" evidence="4">
    <location>
        <position position="89"/>
    </location>
</feature>
<dbReference type="NCBIfam" id="TIGR01930">
    <property type="entry name" value="AcCoA-C-Actrans"/>
    <property type="match status" value="1"/>
</dbReference>
<evidence type="ECO:0000256" key="3">
    <source>
        <dbReference type="ARBA" id="ARBA00023315"/>
    </source>
</evidence>
<name>A0A4V3EJE4_9ACTN</name>
<reference evidence="8 9" key="1">
    <citation type="submission" date="2019-03" db="EMBL/GenBank/DDBJ databases">
        <title>Sequencing the genomes of 1000 actinobacteria strains.</title>
        <authorList>
            <person name="Klenk H.-P."/>
        </authorList>
    </citation>
    <scope>NUCLEOTIDE SEQUENCE [LARGE SCALE GENOMIC DNA]</scope>
    <source>
        <strain evidence="8 9">DSM 18936</strain>
    </source>
</reference>
<dbReference type="GO" id="GO:0003988">
    <property type="term" value="F:acetyl-CoA C-acyltransferase activity"/>
    <property type="evidence" value="ECO:0007669"/>
    <property type="project" value="UniProtKB-ARBA"/>
</dbReference>
<evidence type="ECO:0000259" key="7">
    <source>
        <dbReference type="Pfam" id="PF02803"/>
    </source>
</evidence>
<dbReference type="Gene3D" id="3.40.47.10">
    <property type="match status" value="2"/>
</dbReference>
<dbReference type="FunFam" id="3.40.47.10:FF:000010">
    <property type="entry name" value="Acetyl-CoA acetyltransferase (Thiolase)"/>
    <property type="match status" value="1"/>
</dbReference>
<keyword evidence="9" id="KW-1185">Reference proteome</keyword>
<dbReference type="InterPro" id="IPR002155">
    <property type="entry name" value="Thiolase"/>
</dbReference>
<evidence type="ECO:0000256" key="2">
    <source>
        <dbReference type="ARBA" id="ARBA00022679"/>
    </source>
</evidence>
<feature type="active site" description="Proton acceptor" evidence="4">
    <location>
        <position position="377"/>
    </location>
</feature>
<dbReference type="Pfam" id="PF00108">
    <property type="entry name" value="Thiolase_N"/>
    <property type="match status" value="1"/>
</dbReference>
<dbReference type="PROSITE" id="PS00737">
    <property type="entry name" value="THIOLASE_2"/>
    <property type="match status" value="1"/>
</dbReference>
<evidence type="ECO:0000256" key="4">
    <source>
        <dbReference type="PIRSR" id="PIRSR000429-1"/>
    </source>
</evidence>
<dbReference type="Proteomes" id="UP000294558">
    <property type="component" value="Unassembled WGS sequence"/>
</dbReference>
<evidence type="ECO:0000313" key="9">
    <source>
        <dbReference type="Proteomes" id="UP000294558"/>
    </source>
</evidence>
<evidence type="ECO:0000256" key="5">
    <source>
        <dbReference type="RuleBase" id="RU003557"/>
    </source>
</evidence>
<proteinExistence type="inferred from homology"/>
<evidence type="ECO:0000256" key="1">
    <source>
        <dbReference type="ARBA" id="ARBA00010982"/>
    </source>
</evidence>
<dbReference type="OrthoDB" id="9764638at2"/>
<dbReference type="SUPFAM" id="SSF53901">
    <property type="entry name" value="Thiolase-like"/>
    <property type="match status" value="2"/>
</dbReference>
<feature type="domain" description="Thiolase N-terminal" evidence="6">
    <location>
        <begin position="5"/>
        <end position="256"/>
    </location>
</feature>
<accession>A0A4V3EJE4</accession>
<keyword evidence="2 5" id="KW-0808">Transferase</keyword>
<dbReference type="PANTHER" id="PTHR43365">
    <property type="entry name" value="BLR7806 PROTEIN"/>
    <property type="match status" value="1"/>
</dbReference>
<evidence type="ECO:0000313" key="8">
    <source>
        <dbReference type="EMBL" id="TDT18038.1"/>
    </source>
</evidence>
<dbReference type="InterPro" id="IPR016039">
    <property type="entry name" value="Thiolase-like"/>
</dbReference>
<sequence length="391" mass="41220">MTNAVIVDAVRTPGGRRNGKLKDWHPADLAAHALKALEERNGLDPAIVDDVVMGCVMQVGEQALNIGRNAVLAAGWPETVPATTVDRQCGSSQQALHFAAQGVISGAYDVAVAAGVEVMTRTPMGASIVKDMGLPFPQSMMDRYNSFLPPQGIGAEMIAEEFGLTRDDLDAFGAESQQRAARATAEGRFEREIIPTPYTIDGTTEMMTADEGIREGTTIETLAALKPAFKEDGMITAGNSSQISDGASAVLVMSEEKAAELGLTPRARFHSFAVAGTDPVTMLKGPIPVTEKILAKSGLSIDDIDLFEVNEAFAPVVLAWAKTYGGDDVDKLLARTNVNGGAIALGHPLGCSGTKLMSTLLNELERTGGRYGLQTMCEGGGLANATIIERI</sequence>
<gene>
    <name evidence="8" type="ORF">BDK89_3652</name>
</gene>
<dbReference type="RefSeq" id="WP_133870283.1">
    <property type="nucleotide sequence ID" value="NZ_SOAU01000001.1"/>
</dbReference>
<protein>
    <submittedName>
        <fullName evidence="8">Acetyl-CoA acyltransferase</fullName>
    </submittedName>
</protein>
<dbReference type="InterPro" id="IPR020617">
    <property type="entry name" value="Thiolase_C"/>
</dbReference>
<dbReference type="Pfam" id="PF02803">
    <property type="entry name" value="Thiolase_C"/>
    <property type="match status" value="1"/>
</dbReference>
<feature type="active site" description="Proton acceptor" evidence="4">
    <location>
        <position position="347"/>
    </location>
</feature>
<comment type="similarity">
    <text evidence="1 5">Belongs to the thiolase-like superfamily. Thiolase family.</text>
</comment>
<dbReference type="EMBL" id="SOAU01000001">
    <property type="protein sequence ID" value="TDT18038.1"/>
    <property type="molecule type" value="Genomic_DNA"/>
</dbReference>
<dbReference type="CDD" id="cd00751">
    <property type="entry name" value="thiolase"/>
    <property type="match status" value="1"/>
</dbReference>
<organism evidence="8 9">
    <name type="scientific">Ilumatobacter fluminis</name>
    <dbReference type="NCBI Taxonomy" id="467091"/>
    <lineage>
        <taxon>Bacteria</taxon>
        <taxon>Bacillati</taxon>
        <taxon>Actinomycetota</taxon>
        <taxon>Acidimicrobiia</taxon>
        <taxon>Acidimicrobiales</taxon>
        <taxon>Ilumatobacteraceae</taxon>
        <taxon>Ilumatobacter</taxon>
    </lineage>
</organism>
<dbReference type="PANTHER" id="PTHR43365:SF1">
    <property type="entry name" value="ACETYL-COA C-ACYLTRANSFERASE"/>
    <property type="match status" value="1"/>
</dbReference>